<sequence length="114" mass="12167">MKKTAEIALTTTASIVSLVGLVLSIGTLASLRSLDQLHRLLSYDYLSFVDSQAAGGMASDFFTGAALLLLGSVLFTKIERMSRVGQIVAGLVLLFIASTLVYACLNPRIGIRPY</sequence>
<evidence type="ECO:0000313" key="2">
    <source>
        <dbReference type="EMBL" id="RDU98922.1"/>
    </source>
</evidence>
<gene>
    <name evidence="2" type="ORF">DWV00_11795</name>
</gene>
<feature type="transmembrane region" description="Helical" evidence="1">
    <location>
        <begin position="51"/>
        <end position="75"/>
    </location>
</feature>
<reference evidence="2 3" key="1">
    <citation type="submission" date="2018-08" db="EMBL/GenBank/DDBJ databases">
        <title>Paraburkholderia sp. DHOM06 isolated from forest soil.</title>
        <authorList>
            <person name="Gao Z.-H."/>
            <person name="Qiu L.-H."/>
        </authorList>
    </citation>
    <scope>NUCLEOTIDE SEQUENCE [LARGE SCALE GENOMIC DNA]</scope>
    <source>
        <strain evidence="2 3">DHOM06</strain>
    </source>
</reference>
<keyword evidence="1" id="KW-1133">Transmembrane helix</keyword>
<evidence type="ECO:0000313" key="3">
    <source>
        <dbReference type="Proteomes" id="UP000256838"/>
    </source>
</evidence>
<keyword evidence="3" id="KW-1185">Reference proteome</keyword>
<comment type="caution">
    <text evidence="2">The sequence shown here is derived from an EMBL/GenBank/DDBJ whole genome shotgun (WGS) entry which is preliminary data.</text>
</comment>
<dbReference type="Proteomes" id="UP000256838">
    <property type="component" value="Unassembled WGS sequence"/>
</dbReference>
<protein>
    <recommendedName>
        <fullName evidence="4">DUF998 domain-containing protein</fullName>
    </recommendedName>
</protein>
<proteinExistence type="predicted"/>
<accession>A0A3D8K1I4</accession>
<keyword evidence="1" id="KW-0472">Membrane</keyword>
<dbReference type="EMBL" id="QRGA01000006">
    <property type="protein sequence ID" value="RDU98922.1"/>
    <property type="molecule type" value="Genomic_DNA"/>
</dbReference>
<feature type="transmembrane region" description="Helical" evidence="1">
    <location>
        <begin position="7"/>
        <end position="31"/>
    </location>
</feature>
<feature type="transmembrane region" description="Helical" evidence="1">
    <location>
        <begin position="87"/>
        <end position="109"/>
    </location>
</feature>
<keyword evidence="1" id="KW-0812">Transmembrane</keyword>
<evidence type="ECO:0000256" key="1">
    <source>
        <dbReference type="SAM" id="Phobius"/>
    </source>
</evidence>
<name>A0A3D8K1I4_9BURK</name>
<dbReference type="AlphaFoldDB" id="A0A3D8K1I4"/>
<organism evidence="2 3">
    <name type="scientific">Trinickia dinghuensis</name>
    <dbReference type="NCBI Taxonomy" id="2291023"/>
    <lineage>
        <taxon>Bacteria</taxon>
        <taxon>Pseudomonadati</taxon>
        <taxon>Pseudomonadota</taxon>
        <taxon>Betaproteobacteria</taxon>
        <taxon>Burkholderiales</taxon>
        <taxon>Burkholderiaceae</taxon>
        <taxon>Trinickia</taxon>
    </lineage>
</organism>
<dbReference type="RefSeq" id="WP_115533737.1">
    <property type="nucleotide sequence ID" value="NZ_QRGA01000006.1"/>
</dbReference>
<evidence type="ECO:0008006" key="4">
    <source>
        <dbReference type="Google" id="ProtNLM"/>
    </source>
</evidence>
<dbReference type="OrthoDB" id="9009522at2"/>